<organism evidence="7">
    <name type="scientific">marine metagenome</name>
    <dbReference type="NCBI Taxonomy" id="408172"/>
    <lineage>
        <taxon>unclassified sequences</taxon>
        <taxon>metagenomes</taxon>
        <taxon>ecological metagenomes</taxon>
    </lineage>
</organism>
<comment type="subcellular location">
    <subcellularLocation>
        <location evidence="1">Membrane</location>
        <topology evidence="1">Multi-pass membrane protein</topology>
    </subcellularLocation>
</comment>
<dbReference type="PANTHER" id="PTHR12428:SF65">
    <property type="entry name" value="CYTOCHROME C OXIDASE ASSEMBLY PROTEIN COX18, MITOCHONDRIAL"/>
    <property type="match status" value="1"/>
</dbReference>
<name>A0A382STC2_9ZZZZ</name>
<protein>
    <recommendedName>
        <fullName evidence="6">Membrane insertase YidC/Oxa/ALB C-terminal domain-containing protein</fullName>
    </recommendedName>
</protein>
<evidence type="ECO:0000313" key="7">
    <source>
        <dbReference type="EMBL" id="SVD13159.1"/>
    </source>
</evidence>
<proteinExistence type="predicted"/>
<keyword evidence="3 5" id="KW-1133">Transmembrane helix</keyword>
<gene>
    <name evidence="7" type="ORF">METZ01_LOCUS366013</name>
</gene>
<dbReference type="AlphaFoldDB" id="A0A382STC2"/>
<dbReference type="EMBL" id="UINC01131445">
    <property type="protein sequence ID" value="SVD13159.1"/>
    <property type="molecule type" value="Genomic_DNA"/>
</dbReference>
<accession>A0A382STC2</accession>
<evidence type="ECO:0000256" key="5">
    <source>
        <dbReference type="SAM" id="Phobius"/>
    </source>
</evidence>
<evidence type="ECO:0000256" key="2">
    <source>
        <dbReference type="ARBA" id="ARBA00022692"/>
    </source>
</evidence>
<dbReference type="InterPro" id="IPR001708">
    <property type="entry name" value="YidC/ALB3/OXA1/COX18"/>
</dbReference>
<keyword evidence="4 5" id="KW-0472">Membrane</keyword>
<sequence>MELLGIIWETVITKPMINSLVLLYSIFFNNFGISIIVFTCLIRLILFPLTLKQSRQMKAMSSLAPKMKMIQAKYPEDKAKQQQEIMKMYREKGMSP</sequence>
<dbReference type="Pfam" id="PF02096">
    <property type="entry name" value="60KD_IMP"/>
    <property type="match status" value="1"/>
</dbReference>
<dbReference type="GO" id="GO:0032977">
    <property type="term" value="F:membrane insertase activity"/>
    <property type="evidence" value="ECO:0007669"/>
    <property type="project" value="InterPro"/>
</dbReference>
<keyword evidence="2 5" id="KW-0812">Transmembrane</keyword>
<evidence type="ECO:0000259" key="6">
    <source>
        <dbReference type="Pfam" id="PF02096"/>
    </source>
</evidence>
<evidence type="ECO:0000256" key="4">
    <source>
        <dbReference type="ARBA" id="ARBA00023136"/>
    </source>
</evidence>
<feature type="transmembrane region" description="Helical" evidence="5">
    <location>
        <begin position="20"/>
        <end position="51"/>
    </location>
</feature>
<evidence type="ECO:0000256" key="3">
    <source>
        <dbReference type="ARBA" id="ARBA00022989"/>
    </source>
</evidence>
<feature type="non-terminal residue" evidence="7">
    <location>
        <position position="96"/>
    </location>
</feature>
<reference evidence="7" key="1">
    <citation type="submission" date="2018-05" db="EMBL/GenBank/DDBJ databases">
        <authorList>
            <person name="Lanie J.A."/>
            <person name="Ng W.-L."/>
            <person name="Kazmierczak K.M."/>
            <person name="Andrzejewski T.M."/>
            <person name="Davidsen T.M."/>
            <person name="Wayne K.J."/>
            <person name="Tettelin H."/>
            <person name="Glass J.I."/>
            <person name="Rusch D."/>
            <person name="Podicherti R."/>
            <person name="Tsui H.-C.T."/>
            <person name="Winkler M.E."/>
        </authorList>
    </citation>
    <scope>NUCLEOTIDE SEQUENCE</scope>
</reference>
<dbReference type="InterPro" id="IPR028055">
    <property type="entry name" value="YidC/Oxa/ALB_C"/>
</dbReference>
<feature type="domain" description="Membrane insertase YidC/Oxa/ALB C-terminal" evidence="6">
    <location>
        <begin position="31"/>
        <end position="96"/>
    </location>
</feature>
<evidence type="ECO:0000256" key="1">
    <source>
        <dbReference type="ARBA" id="ARBA00004141"/>
    </source>
</evidence>
<dbReference type="GO" id="GO:0005886">
    <property type="term" value="C:plasma membrane"/>
    <property type="evidence" value="ECO:0007669"/>
    <property type="project" value="TreeGrafter"/>
</dbReference>
<dbReference type="PANTHER" id="PTHR12428">
    <property type="entry name" value="OXA1"/>
    <property type="match status" value="1"/>
</dbReference>
<dbReference type="GO" id="GO:0051205">
    <property type="term" value="P:protein insertion into membrane"/>
    <property type="evidence" value="ECO:0007669"/>
    <property type="project" value="TreeGrafter"/>
</dbReference>